<dbReference type="InterPro" id="IPR004843">
    <property type="entry name" value="Calcineurin-like_PHP"/>
</dbReference>
<feature type="compositionally biased region" description="Polar residues" evidence="9">
    <location>
        <begin position="109"/>
        <end position="122"/>
    </location>
</feature>
<comment type="caution">
    <text evidence="11">The sequence shown here is derived from an EMBL/GenBank/DDBJ whole genome shotgun (WGS) entry which is preliminary data.</text>
</comment>
<evidence type="ECO:0000256" key="4">
    <source>
        <dbReference type="ARBA" id="ARBA00022801"/>
    </source>
</evidence>
<evidence type="ECO:0000256" key="5">
    <source>
        <dbReference type="ARBA" id="ARBA00022912"/>
    </source>
</evidence>
<keyword evidence="5" id="KW-0904">Protein phosphatase</keyword>
<evidence type="ECO:0000313" key="11">
    <source>
        <dbReference type="EMBL" id="CAF1139459.1"/>
    </source>
</evidence>
<accession>A0A814RZF3</accession>
<dbReference type="SMART" id="SM00156">
    <property type="entry name" value="PP2Ac"/>
    <property type="match status" value="1"/>
</dbReference>
<evidence type="ECO:0000256" key="3">
    <source>
        <dbReference type="ARBA" id="ARBA00022723"/>
    </source>
</evidence>
<evidence type="ECO:0000256" key="7">
    <source>
        <dbReference type="ARBA" id="ARBA00047761"/>
    </source>
</evidence>
<dbReference type="EC" id="3.1.3.16" evidence="2"/>
<feature type="region of interest" description="Disordered" evidence="9">
    <location>
        <begin position="109"/>
        <end position="128"/>
    </location>
</feature>
<comment type="cofactor">
    <cofactor evidence="1">
        <name>Mn(2+)</name>
        <dbReference type="ChEBI" id="CHEBI:29035"/>
    </cofactor>
</comment>
<evidence type="ECO:0000313" key="12">
    <source>
        <dbReference type="Proteomes" id="UP000663845"/>
    </source>
</evidence>
<evidence type="ECO:0000259" key="10">
    <source>
        <dbReference type="SMART" id="SM00156"/>
    </source>
</evidence>
<evidence type="ECO:0000256" key="9">
    <source>
        <dbReference type="SAM" id="MobiDB-lite"/>
    </source>
</evidence>
<dbReference type="PANTHER" id="PTHR11668">
    <property type="entry name" value="SERINE/THREONINE PROTEIN PHOSPHATASE"/>
    <property type="match status" value="1"/>
</dbReference>
<feature type="domain" description="Serine/threonine specific protein phosphatases" evidence="10">
    <location>
        <begin position="30"/>
        <end position="128"/>
    </location>
</feature>
<dbReference type="Pfam" id="PF16891">
    <property type="entry name" value="STPPase_N"/>
    <property type="match status" value="1"/>
</dbReference>
<keyword evidence="6" id="KW-0464">Manganese</keyword>
<evidence type="ECO:0000256" key="1">
    <source>
        <dbReference type="ARBA" id="ARBA00001936"/>
    </source>
</evidence>
<dbReference type="Proteomes" id="UP000663845">
    <property type="component" value="Unassembled WGS sequence"/>
</dbReference>
<dbReference type="GO" id="GO:0046872">
    <property type="term" value="F:metal ion binding"/>
    <property type="evidence" value="ECO:0007669"/>
    <property type="project" value="UniProtKB-KW"/>
</dbReference>
<dbReference type="GO" id="GO:0004722">
    <property type="term" value="F:protein serine/threonine phosphatase activity"/>
    <property type="evidence" value="ECO:0007669"/>
    <property type="project" value="UniProtKB-EC"/>
</dbReference>
<gene>
    <name evidence="11" type="ORF">JYZ213_LOCUS23471</name>
</gene>
<dbReference type="Pfam" id="PF00149">
    <property type="entry name" value="Metallophos"/>
    <property type="match status" value="1"/>
</dbReference>
<comment type="catalytic activity">
    <reaction evidence="8">
        <text>O-phospho-L-threonyl-[protein] + H2O = L-threonyl-[protein] + phosphate</text>
        <dbReference type="Rhea" id="RHEA:47004"/>
        <dbReference type="Rhea" id="RHEA-COMP:11060"/>
        <dbReference type="Rhea" id="RHEA-COMP:11605"/>
        <dbReference type="ChEBI" id="CHEBI:15377"/>
        <dbReference type="ChEBI" id="CHEBI:30013"/>
        <dbReference type="ChEBI" id="CHEBI:43474"/>
        <dbReference type="ChEBI" id="CHEBI:61977"/>
        <dbReference type="EC" id="3.1.3.16"/>
    </reaction>
</comment>
<dbReference type="Gene3D" id="3.60.21.10">
    <property type="match status" value="1"/>
</dbReference>
<dbReference type="PRINTS" id="PR00114">
    <property type="entry name" value="STPHPHTASE"/>
</dbReference>
<dbReference type="InterPro" id="IPR050341">
    <property type="entry name" value="PP1_catalytic_subunit"/>
</dbReference>
<evidence type="ECO:0000256" key="6">
    <source>
        <dbReference type="ARBA" id="ARBA00023211"/>
    </source>
</evidence>
<sequence length="128" mass="14377">MSGDTELNVDSLIARLLEVRGCRPGKIVQMTEGEVRGLCLKSREIFLSQPILLELEAPLKICGDIHGQYTDLLRLFEYGGFPPESNYLFLGDYVDRGKQSLETIYSSHDFSNNSHHTKPTSISDEEGK</sequence>
<dbReference type="InterPro" id="IPR031675">
    <property type="entry name" value="STPPase_N"/>
</dbReference>
<dbReference type="AlphaFoldDB" id="A0A814RZF3"/>
<keyword evidence="4" id="KW-0378">Hydrolase</keyword>
<evidence type="ECO:0000256" key="8">
    <source>
        <dbReference type="ARBA" id="ARBA00048336"/>
    </source>
</evidence>
<reference evidence="11" key="1">
    <citation type="submission" date="2021-02" db="EMBL/GenBank/DDBJ databases">
        <authorList>
            <person name="Nowell W R."/>
        </authorList>
    </citation>
    <scope>NUCLEOTIDE SEQUENCE</scope>
</reference>
<keyword evidence="3" id="KW-0479">Metal-binding</keyword>
<dbReference type="SUPFAM" id="SSF56300">
    <property type="entry name" value="Metallo-dependent phosphatases"/>
    <property type="match status" value="1"/>
</dbReference>
<dbReference type="GO" id="GO:0005634">
    <property type="term" value="C:nucleus"/>
    <property type="evidence" value="ECO:0007669"/>
    <property type="project" value="TreeGrafter"/>
</dbReference>
<comment type="catalytic activity">
    <reaction evidence="7">
        <text>O-phospho-L-seryl-[protein] + H2O = L-seryl-[protein] + phosphate</text>
        <dbReference type="Rhea" id="RHEA:20629"/>
        <dbReference type="Rhea" id="RHEA-COMP:9863"/>
        <dbReference type="Rhea" id="RHEA-COMP:11604"/>
        <dbReference type="ChEBI" id="CHEBI:15377"/>
        <dbReference type="ChEBI" id="CHEBI:29999"/>
        <dbReference type="ChEBI" id="CHEBI:43474"/>
        <dbReference type="ChEBI" id="CHEBI:83421"/>
        <dbReference type="EC" id="3.1.3.16"/>
    </reaction>
</comment>
<dbReference type="InterPro" id="IPR029052">
    <property type="entry name" value="Metallo-depent_PP-like"/>
</dbReference>
<dbReference type="GO" id="GO:0005737">
    <property type="term" value="C:cytoplasm"/>
    <property type="evidence" value="ECO:0007669"/>
    <property type="project" value="TreeGrafter"/>
</dbReference>
<proteinExistence type="predicted"/>
<dbReference type="EMBL" id="CAJNOG010000277">
    <property type="protein sequence ID" value="CAF1139459.1"/>
    <property type="molecule type" value="Genomic_DNA"/>
</dbReference>
<name>A0A814RZF3_9BILA</name>
<evidence type="ECO:0000256" key="2">
    <source>
        <dbReference type="ARBA" id="ARBA00013081"/>
    </source>
</evidence>
<protein>
    <recommendedName>
        <fullName evidence="2">protein-serine/threonine phosphatase</fullName>
        <ecNumber evidence="2">3.1.3.16</ecNumber>
    </recommendedName>
</protein>
<organism evidence="11 12">
    <name type="scientific">Adineta steineri</name>
    <dbReference type="NCBI Taxonomy" id="433720"/>
    <lineage>
        <taxon>Eukaryota</taxon>
        <taxon>Metazoa</taxon>
        <taxon>Spiralia</taxon>
        <taxon>Gnathifera</taxon>
        <taxon>Rotifera</taxon>
        <taxon>Eurotatoria</taxon>
        <taxon>Bdelloidea</taxon>
        <taxon>Adinetida</taxon>
        <taxon>Adinetidae</taxon>
        <taxon>Adineta</taxon>
    </lineage>
</organism>
<dbReference type="InterPro" id="IPR006186">
    <property type="entry name" value="Ser/Thr-sp_prot-phosphatase"/>
</dbReference>
<dbReference type="PANTHER" id="PTHR11668:SF300">
    <property type="entry name" value="SERINE_THREONINE-PROTEIN PHOSPHATASE"/>
    <property type="match status" value="1"/>
</dbReference>